<dbReference type="GO" id="GO:0005886">
    <property type="term" value="C:plasma membrane"/>
    <property type="evidence" value="ECO:0007669"/>
    <property type="project" value="UniProtKB-SubCell"/>
</dbReference>
<evidence type="ECO:0000256" key="2">
    <source>
        <dbReference type="SAM" id="SignalP"/>
    </source>
</evidence>
<feature type="signal peptide" evidence="2">
    <location>
        <begin position="1"/>
        <end position="27"/>
    </location>
</feature>
<dbReference type="SUPFAM" id="SSF103190">
    <property type="entry name" value="Sensory domain-like"/>
    <property type="match status" value="1"/>
</dbReference>
<evidence type="ECO:0000313" key="4">
    <source>
        <dbReference type="Proteomes" id="UP000184159"/>
    </source>
</evidence>
<dbReference type="InterPro" id="IPR029151">
    <property type="entry name" value="Sensor-like_sf"/>
</dbReference>
<organism evidence="3 4">
    <name type="scientific">Vibrio gazogenes DSM 21264 = NBRC 103151</name>
    <dbReference type="NCBI Taxonomy" id="1123492"/>
    <lineage>
        <taxon>Bacteria</taxon>
        <taxon>Pseudomonadati</taxon>
        <taxon>Pseudomonadota</taxon>
        <taxon>Gammaproteobacteria</taxon>
        <taxon>Vibrionales</taxon>
        <taxon>Vibrionaceae</taxon>
        <taxon>Vibrio</taxon>
    </lineage>
</organism>
<protein>
    <recommendedName>
        <fullName evidence="5">Cache domain-containing protein</fullName>
    </recommendedName>
</protein>
<reference evidence="4" key="1">
    <citation type="submission" date="2016-11" db="EMBL/GenBank/DDBJ databases">
        <authorList>
            <person name="Varghese N."/>
            <person name="Submissions S."/>
        </authorList>
    </citation>
    <scope>NUCLEOTIDE SEQUENCE [LARGE SCALE GENOMIC DNA]</scope>
    <source>
        <strain evidence="4">DSM 21264</strain>
    </source>
</reference>
<evidence type="ECO:0008006" key="5">
    <source>
        <dbReference type="Google" id="ProtNLM"/>
    </source>
</evidence>
<accession>A0A1M4SSN4</accession>
<keyword evidence="2" id="KW-0732">Signal</keyword>
<name>A0A1M4SSN4_VIBGA</name>
<gene>
    <name evidence="3" type="ORF">SAMN02745781_00145</name>
</gene>
<dbReference type="AlphaFoldDB" id="A0A1M4SSN4"/>
<evidence type="ECO:0000256" key="1">
    <source>
        <dbReference type="ARBA" id="ARBA00004533"/>
    </source>
</evidence>
<dbReference type="EMBL" id="FQUH01000001">
    <property type="protein sequence ID" value="SHE35196.1"/>
    <property type="molecule type" value="Genomic_DNA"/>
</dbReference>
<dbReference type="CDD" id="cd18773">
    <property type="entry name" value="PDC1_HK_sensor"/>
    <property type="match status" value="1"/>
</dbReference>
<feature type="chain" id="PRO_5012386476" description="Cache domain-containing protein" evidence="2">
    <location>
        <begin position="28"/>
        <end position="192"/>
    </location>
</feature>
<dbReference type="Gene3D" id="3.30.450.20">
    <property type="entry name" value="PAS domain"/>
    <property type="match status" value="1"/>
</dbReference>
<dbReference type="RefSeq" id="WP_207521934.1">
    <property type="nucleotide sequence ID" value="NZ_FQUH01000001.1"/>
</dbReference>
<evidence type="ECO:0000313" key="3">
    <source>
        <dbReference type="EMBL" id="SHE35196.1"/>
    </source>
</evidence>
<dbReference type="Proteomes" id="UP000184159">
    <property type="component" value="Unassembled WGS sequence"/>
</dbReference>
<sequence>MIRHLSSMIFTVLLSFTSLLPLTSVHAEDAPDSLKELIPQLENWGKDPVLIEAVKAQNKQEVSLDEIKKMDEIWKNTSDVDDFMSSLMSNKAAKRLLELENSMPFLIELFLMDNQGANVAMTNKTSDYWQGDEDKFIQSFNGGQGKVYIGEVEYDDSVLSYLVQVSVPVIDSQGKTIGALTIGINLDEYEDQ</sequence>
<proteinExistence type="predicted"/>
<keyword evidence="4" id="KW-1185">Reference proteome</keyword>
<comment type="subcellular location">
    <subcellularLocation>
        <location evidence="1">Cell inner membrane</location>
    </subcellularLocation>
</comment>